<evidence type="ECO:0000256" key="1">
    <source>
        <dbReference type="SAM" id="MobiDB-lite"/>
    </source>
</evidence>
<reference evidence="3 4" key="2">
    <citation type="journal article" date="2020" name="Microbiol. Resour. Announc.">
        <title>Antarctic desert soil bacteria exhibit high novel natural product potential, evaluated through long-read genome sequencing and comparative genomics.</title>
        <authorList>
            <person name="Benaud N."/>
            <person name="Edwards R.J."/>
            <person name="Amos T.G."/>
            <person name="D'Agostino P.M."/>
            <person name="Gutierrez-Chavez C."/>
            <person name="Montgomery K."/>
            <person name="Nicetic I."/>
            <person name="Ferrari B.C."/>
        </authorList>
    </citation>
    <scope>NUCLEOTIDE SEQUENCE [LARGE SCALE GENOMIC DNA]</scope>
    <source>
        <strain evidence="3 4">SPB151</strain>
    </source>
</reference>
<feature type="compositionally biased region" description="Low complexity" evidence="1">
    <location>
        <begin position="68"/>
        <end position="84"/>
    </location>
</feature>
<keyword evidence="2" id="KW-0472">Membrane</keyword>
<dbReference type="Proteomes" id="UP000515563">
    <property type="component" value="Chromosome"/>
</dbReference>
<accession>A0A7G6X1Z3</accession>
<feature type="region of interest" description="Disordered" evidence="1">
    <location>
        <begin position="68"/>
        <end position="97"/>
    </location>
</feature>
<feature type="transmembrane region" description="Helical" evidence="2">
    <location>
        <begin position="38"/>
        <end position="56"/>
    </location>
</feature>
<keyword evidence="2" id="KW-1133">Transmembrane helix</keyword>
<dbReference type="EMBL" id="CP043661">
    <property type="protein sequence ID" value="QNE20258.1"/>
    <property type="molecule type" value="Genomic_DNA"/>
</dbReference>
<sequence>MKDEDLGLLLRETFAEKEELIDNLPEATIIARRRTGPILLAAASVLVILGGILYAVQWTGHDTPIGQATTTGPAATTAPGSIPTMTPPPGSTATDGQPVPERSMIWAAAIAEILKIERPAAGWPGIRVLDAPNGGAGGNGITYELATPFTAAERAGIEKALAAVAPVHWVRSRPTGGANVCDQPAAKEPYVTVGPIVPTQGHVEVGINVWRGCLDARWMTYRLDQKAGTWTVMGTIGPVAVS</sequence>
<protein>
    <submittedName>
        <fullName evidence="3">Uncharacterized protein</fullName>
    </submittedName>
</protein>
<evidence type="ECO:0000256" key="2">
    <source>
        <dbReference type="SAM" id="Phobius"/>
    </source>
</evidence>
<proteinExistence type="predicted"/>
<dbReference type="KEGG" id="kqi:F1D05_23015"/>
<name>A0A7G6X1Z3_9ACTN</name>
<gene>
    <name evidence="3" type="ORF">F1D05_23015</name>
</gene>
<reference evidence="4" key="1">
    <citation type="submission" date="2019-09" db="EMBL/GenBank/DDBJ databases">
        <title>Antimicrobial potential of Antarctic Bacteria.</title>
        <authorList>
            <person name="Benaud N."/>
            <person name="Edwards R.J."/>
            <person name="Ferrari B.C."/>
        </authorList>
    </citation>
    <scope>NUCLEOTIDE SEQUENCE [LARGE SCALE GENOMIC DNA]</scope>
    <source>
        <strain evidence="4">SPB151</strain>
    </source>
</reference>
<dbReference type="AlphaFoldDB" id="A0A7G6X1Z3"/>
<dbReference type="RefSeq" id="WP_185442357.1">
    <property type="nucleotide sequence ID" value="NZ_CP043661.1"/>
</dbReference>
<evidence type="ECO:0000313" key="4">
    <source>
        <dbReference type="Proteomes" id="UP000515563"/>
    </source>
</evidence>
<evidence type="ECO:0000313" key="3">
    <source>
        <dbReference type="EMBL" id="QNE20258.1"/>
    </source>
</evidence>
<organism evidence="3 4">
    <name type="scientific">Kribbella qitaiheensis</name>
    <dbReference type="NCBI Taxonomy" id="1544730"/>
    <lineage>
        <taxon>Bacteria</taxon>
        <taxon>Bacillati</taxon>
        <taxon>Actinomycetota</taxon>
        <taxon>Actinomycetes</taxon>
        <taxon>Propionibacteriales</taxon>
        <taxon>Kribbellaceae</taxon>
        <taxon>Kribbella</taxon>
    </lineage>
</organism>
<keyword evidence="4" id="KW-1185">Reference proteome</keyword>
<keyword evidence="2" id="KW-0812">Transmembrane</keyword>